<gene>
    <name evidence="1" type="ORF">F0238_05785</name>
</gene>
<accession>A0AAP6ZNT0</accession>
<organism evidence="1 2">
    <name type="scientific">Vibrio coralliilyticus</name>
    <dbReference type="NCBI Taxonomy" id="190893"/>
    <lineage>
        <taxon>Bacteria</taxon>
        <taxon>Pseudomonadati</taxon>
        <taxon>Pseudomonadota</taxon>
        <taxon>Gammaproteobacteria</taxon>
        <taxon>Vibrionales</taxon>
        <taxon>Vibrionaceae</taxon>
        <taxon>Vibrio</taxon>
    </lineage>
</organism>
<dbReference type="Proteomes" id="UP000576645">
    <property type="component" value="Unassembled WGS sequence"/>
</dbReference>
<reference evidence="1 2" key="1">
    <citation type="submission" date="2019-09" db="EMBL/GenBank/DDBJ databases">
        <title>Draft genome sequencing and comparative genomics of hatchery-associated Vibrios.</title>
        <authorList>
            <person name="Kehlet-Delgado H."/>
            <person name="Mueller R.S."/>
        </authorList>
    </citation>
    <scope>NUCLEOTIDE SEQUENCE [LARGE SCALE GENOMIC DNA]</scope>
    <source>
        <strain evidence="1 2">09-121-3</strain>
    </source>
</reference>
<dbReference type="EMBL" id="VTXP01000003">
    <property type="protein sequence ID" value="NOJ22243.1"/>
    <property type="molecule type" value="Genomic_DNA"/>
</dbReference>
<sequence length="72" mass="8251">MALPSHSLRKTSTPYFGRNCTPQVNLVNNKVYLDKSLSGLLFKNAIKVALRRDESCEKKQFMAARPRKGRIR</sequence>
<dbReference type="AlphaFoldDB" id="A0AAP6ZNT0"/>
<evidence type="ECO:0000313" key="2">
    <source>
        <dbReference type="Proteomes" id="UP000576645"/>
    </source>
</evidence>
<proteinExistence type="predicted"/>
<protein>
    <submittedName>
        <fullName evidence="1">Uncharacterized protein</fullName>
    </submittedName>
</protein>
<evidence type="ECO:0000313" key="1">
    <source>
        <dbReference type="EMBL" id="NOJ22243.1"/>
    </source>
</evidence>
<comment type="caution">
    <text evidence="1">The sequence shown here is derived from an EMBL/GenBank/DDBJ whole genome shotgun (WGS) entry which is preliminary data.</text>
</comment>
<name>A0AAP6ZNT0_9VIBR</name>